<feature type="compositionally biased region" description="Low complexity" evidence="1">
    <location>
        <begin position="735"/>
        <end position="746"/>
    </location>
</feature>
<accession>F4RYE8</accession>
<reference evidence="3" key="1">
    <citation type="journal article" date="2011" name="Proc. Natl. Acad. Sci. U.S.A.">
        <title>Obligate biotrophy features unraveled by the genomic analysis of rust fungi.</title>
        <authorList>
            <person name="Duplessis S."/>
            <person name="Cuomo C.A."/>
            <person name="Lin Y.-C."/>
            <person name="Aerts A."/>
            <person name="Tisserant E."/>
            <person name="Veneault-Fourrey C."/>
            <person name="Joly D.L."/>
            <person name="Hacquard S."/>
            <person name="Amselem J."/>
            <person name="Cantarel B.L."/>
            <person name="Chiu R."/>
            <person name="Coutinho P.M."/>
            <person name="Feau N."/>
            <person name="Field M."/>
            <person name="Frey P."/>
            <person name="Gelhaye E."/>
            <person name="Goldberg J."/>
            <person name="Grabherr M.G."/>
            <person name="Kodira C.D."/>
            <person name="Kohler A."/>
            <person name="Kuees U."/>
            <person name="Lindquist E.A."/>
            <person name="Lucas S.M."/>
            <person name="Mago R."/>
            <person name="Mauceli E."/>
            <person name="Morin E."/>
            <person name="Murat C."/>
            <person name="Pangilinan J.L."/>
            <person name="Park R."/>
            <person name="Pearson M."/>
            <person name="Quesneville H."/>
            <person name="Rouhier N."/>
            <person name="Sakthikumar S."/>
            <person name="Salamov A.A."/>
            <person name="Schmutz J."/>
            <person name="Selles B."/>
            <person name="Shapiro H."/>
            <person name="Tanguay P."/>
            <person name="Tuskan G.A."/>
            <person name="Henrissat B."/>
            <person name="Van de Peer Y."/>
            <person name="Rouze P."/>
            <person name="Ellis J.G."/>
            <person name="Dodds P.N."/>
            <person name="Schein J.E."/>
            <person name="Zhong S."/>
            <person name="Hamelin R.C."/>
            <person name="Grigoriev I.V."/>
            <person name="Szabo L.J."/>
            <person name="Martin F."/>
        </authorList>
    </citation>
    <scope>NUCLEOTIDE SEQUENCE [LARGE SCALE GENOMIC DNA]</scope>
    <source>
        <strain evidence="3">98AG31 / pathotype 3-4-7</strain>
    </source>
</reference>
<feature type="compositionally biased region" description="Low complexity" evidence="1">
    <location>
        <begin position="302"/>
        <end position="316"/>
    </location>
</feature>
<dbReference type="Proteomes" id="UP000001072">
    <property type="component" value="Unassembled WGS sequence"/>
</dbReference>
<dbReference type="RefSeq" id="XP_007414279.1">
    <property type="nucleotide sequence ID" value="XM_007414217.1"/>
</dbReference>
<evidence type="ECO:0000313" key="2">
    <source>
        <dbReference type="EMBL" id="EGG02590.1"/>
    </source>
</evidence>
<feature type="compositionally biased region" description="Polar residues" evidence="1">
    <location>
        <begin position="18"/>
        <end position="36"/>
    </location>
</feature>
<feature type="compositionally biased region" description="Basic and acidic residues" evidence="1">
    <location>
        <begin position="258"/>
        <end position="268"/>
    </location>
</feature>
<evidence type="ECO:0000313" key="3">
    <source>
        <dbReference type="Proteomes" id="UP000001072"/>
    </source>
</evidence>
<dbReference type="InParanoid" id="F4RYE8"/>
<proteinExistence type="predicted"/>
<name>F4RYE8_MELLP</name>
<feature type="compositionally biased region" description="Polar residues" evidence="1">
    <location>
        <begin position="131"/>
        <end position="145"/>
    </location>
</feature>
<organism evidence="3">
    <name type="scientific">Melampsora larici-populina (strain 98AG31 / pathotype 3-4-7)</name>
    <name type="common">Poplar leaf rust fungus</name>
    <dbReference type="NCBI Taxonomy" id="747676"/>
    <lineage>
        <taxon>Eukaryota</taxon>
        <taxon>Fungi</taxon>
        <taxon>Dikarya</taxon>
        <taxon>Basidiomycota</taxon>
        <taxon>Pucciniomycotina</taxon>
        <taxon>Pucciniomycetes</taxon>
        <taxon>Pucciniales</taxon>
        <taxon>Melampsoraceae</taxon>
        <taxon>Melampsora</taxon>
    </lineage>
</organism>
<sequence length="806" mass="89368">MSSGSIPSSRVLRGQCKGQKSATSDPQPLSEDSTLQDIVATGSKTSRKRKNPSAGSDTGAQQLGLEQDISQRLDDVGVPVGPKTSCVRLIELLDKYTKTKKPRVDPSASRIPSGHNTRSKLNSNKTSKSTQDASSLAQISDTQEASVVHNDPPASPNHDFNLHETSELINMIEHVGLNGRGLDKDTLVAMCDEYWDLKSHNAIQSLQPASQSSEVLGSQKDEPARIQPAETPDQRSTSPEQVLNHPKSQLIHPKQNKRKESIQQEKTAESVLQGADAYSHRKVGTSAEPAPEEDTAQTDLASLEQQELSEPSSTSTRKSRRTCKHLTPTLRPRPKIQKQMDVSDDDSSLNEDNNSRTSSFSDELMIQSDEDNQSPGPQPTRKRQDRRRASTPPCTHMPSSPAAMSSAPDFDDSPARDSIPSEKSNNDPEWRTKFYQVKHSLDETNHRLDLVVQELKVLSQVVNTLTDVKPSPPPPKKIRGGRCASWMRHHIDTLLGRRPSEGGLPAAATEADRQAWKFDTNLDTLDPCLVPSGQASTTSDPHFPYTNGPGHPKATPQQLAVMWTMMQAVGVSSFRPDFDKSPNASKNKWLWDLAFRIFIKLAECNEYSGVLLDEENIPVLRTTLITRVRSLTKGHKQQVWDETRRKRAASALKKLRERVVLSKPPLWPLTTILQAACSEDETDHETCVNTENNESTCHIHKLMWRSVELTNTLILLDEYKARIDDSNLKPRKSPPENSSSPNNGRPSRPRIRCSNPIISEDPAPSGLPIDCYSSQYLATLTPLEKSALEIDRTPILSKLPIVESLK</sequence>
<feature type="region of interest" description="Disordered" evidence="1">
    <location>
        <begin position="208"/>
        <end position="430"/>
    </location>
</feature>
<dbReference type="HOGENOM" id="CLU_007152_0_0_1"/>
<dbReference type="GeneID" id="18923940"/>
<feature type="region of interest" description="Disordered" evidence="1">
    <location>
        <begin position="726"/>
        <end position="757"/>
    </location>
</feature>
<keyword evidence="3" id="KW-1185">Reference proteome</keyword>
<dbReference type="OrthoDB" id="2507552at2759"/>
<feature type="region of interest" description="Disordered" evidence="1">
    <location>
        <begin position="99"/>
        <end position="161"/>
    </location>
</feature>
<feature type="compositionally biased region" description="Low complexity" evidence="1">
    <location>
        <begin position="119"/>
        <end position="130"/>
    </location>
</feature>
<gene>
    <name evidence="2" type="ORF">MELLADRAFT_110025</name>
</gene>
<dbReference type="KEGG" id="mlr:MELLADRAFT_110025"/>
<feature type="compositionally biased region" description="Low complexity" evidence="1">
    <location>
        <begin position="398"/>
        <end position="408"/>
    </location>
</feature>
<feature type="region of interest" description="Disordered" evidence="1">
    <location>
        <begin position="1"/>
        <end position="68"/>
    </location>
</feature>
<protein>
    <submittedName>
        <fullName evidence="2">Uncharacterized protein</fullName>
    </submittedName>
</protein>
<dbReference type="EMBL" id="GL883130">
    <property type="protein sequence ID" value="EGG02590.1"/>
    <property type="molecule type" value="Genomic_DNA"/>
</dbReference>
<dbReference type="AlphaFoldDB" id="F4RYE8"/>
<dbReference type="VEuPathDB" id="FungiDB:MELLADRAFT_110025"/>
<evidence type="ECO:0000256" key="1">
    <source>
        <dbReference type="SAM" id="MobiDB-lite"/>
    </source>
</evidence>